<organism evidence="1">
    <name type="scientific">marine sediment metagenome</name>
    <dbReference type="NCBI Taxonomy" id="412755"/>
    <lineage>
        <taxon>unclassified sequences</taxon>
        <taxon>metagenomes</taxon>
        <taxon>ecological metagenomes</taxon>
    </lineage>
</organism>
<dbReference type="EMBL" id="LAZR01049053">
    <property type="protein sequence ID" value="KKK90541.1"/>
    <property type="molecule type" value="Genomic_DNA"/>
</dbReference>
<evidence type="ECO:0000313" key="1">
    <source>
        <dbReference type="EMBL" id="KKK90541.1"/>
    </source>
</evidence>
<dbReference type="AlphaFoldDB" id="A0A0F9C1K6"/>
<protein>
    <submittedName>
        <fullName evidence="1">Uncharacterized protein</fullName>
    </submittedName>
</protein>
<proteinExistence type="predicted"/>
<comment type="caution">
    <text evidence="1">The sequence shown here is derived from an EMBL/GenBank/DDBJ whole genome shotgun (WGS) entry which is preliminary data.</text>
</comment>
<accession>A0A0F9C1K6</accession>
<sequence>MCYICEARGTVGVGYRAAQKEVTLAKRAWGPFRSERRRPDWQNAPTKRLWSNADLKEYGEEWRREHLI</sequence>
<name>A0A0F9C1K6_9ZZZZ</name>
<reference evidence="1" key="1">
    <citation type="journal article" date="2015" name="Nature">
        <title>Complex archaea that bridge the gap between prokaryotes and eukaryotes.</title>
        <authorList>
            <person name="Spang A."/>
            <person name="Saw J.H."/>
            <person name="Jorgensen S.L."/>
            <person name="Zaremba-Niedzwiedzka K."/>
            <person name="Martijn J."/>
            <person name="Lind A.E."/>
            <person name="van Eijk R."/>
            <person name="Schleper C."/>
            <person name="Guy L."/>
            <person name="Ettema T.J."/>
        </authorList>
    </citation>
    <scope>NUCLEOTIDE SEQUENCE</scope>
</reference>
<gene>
    <name evidence="1" type="ORF">LCGC14_2721960</name>
</gene>